<feature type="domain" description="F-box associated beta-propeller type 1" evidence="1">
    <location>
        <begin position="24"/>
        <end position="270"/>
    </location>
</feature>
<organism evidence="2">
    <name type="scientific">Brassica napus</name>
    <name type="common">Rape</name>
    <dbReference type="NCBI Taxonomy" id="3708"/>
    <lineage>
        <taxon>Eukaryota</taxon>
        <taxon>Viridiplantae</taxon>
        <taxon>Streptophyta</taxon>
        <taxon>Embryophyta</taxon>
        <taxon>Tracheophyta</taxon>
        <taxon>Spermatophyta</taxon>
        <taxon>Magnoliopsida</taxon>
        <taxon>eudicotyledons</taxon>
        <taxon>Gunneridae</taxon>
        <taxon>Pentapetalae</taxon>
        <taxon>rosids</taxon>
        <taxon>malvids</taxon>
        <taxon>Brassicales</taxon>
        <taxon>Brassicaceae</taxon>
        <taxon>Brassiceae</taxon>
        <taxon>Brassica</taxon>
    </lineage>
</organism>
<proteinExistence type="predicted"/>
<reference evidence="2" key="1">
    <citation type="submission" date="2021-01" db="EMBL/GenBank/DDBJ databases">
        <authorList>
            <consortium name="Genoscope - CEA"/>
            <person name="William W."/>
        </authorList>
    </citation>
    <scope>NUCLEOTIDE SEQUENCE</scope>
</reference>
<name>A0A816VRA4_BRANA</name>
<dbReference type="InterPro" id="IPR017451">
    <property type="entry name" value="F-box-assoc_interact_dom"/>
</dbReference>
<dbReference type="Pfam" id="PF07734">
    <property type="entry name" value="FBA_1"/>
    <property type="match status" value="1"/>
</dbReference>
<evidence type="ECO:0000313" key="2">
    <source>
        <dbReference type="EMBL" id="CAF2128372.1"/>
    </source>
</evidence>
<dbReference type="AlphaFoldDB" id="A0A816VRA4"/>
<dbReference type="EMBL" id="HG994357">
    <property type="protein sequence ID" value="CAF2128372.1"/>
    <property type="molecule type" value="Genomic_DNA"/>
</dbReference>
<dbReference type="PANTHER" id="PTHR31672:SF13">
    <property type="entry name" value="F-BOX PROTEIN CPR30-LIKE"/>
    <property type="match status" value="1"/>
</dbReference>
<dbReference type="NCBIfam" id="TIGR01640">
    <property type="entry name" value="F_box_assoc_1"/>
    <property type="match status" value="1"/>
</dbReference>
<evidence type="ECO:0000259" key="1">
    <source>
        <dbReference type="Pfam" id="PF07734"/>
    </source>
</evidence>
<dbReference type="Proteomes" id="UP001295469">
    <property type="component" value="Chromosome A03"/>
</dbReference>
<dbReference type="InterPro" id="IPR050796">
    <property type="entry name" value="SCF_F-box_component"/>
</dbReference>
<sequence>MHLRVLCDGSLEPMFESSSMDQGIKPESSYSINCFYGGIGYDGLSQDGGYKILRFGDRDIFRNQYTNTVVVDIYELKSNYWKKYKVSLDWHVVKTCRGVSLMGNMYWIAKWNQAGFFIQIFNFSTETFEALASLPFDYGAYDVHNLSAFRGNNLSLLVQNKETEKIEVWVTNMGKKGVIISWTKFFRVTRPDRQVFRACEGIATKVHFIDKKNSVVVCCEEVAVDERCVSVNIYLFGEGEIEKQEIELHKRGFSWPFVSGYAYLPSLVPVLT</sequence>
<dbReference type="PANTHER" id="PTHR31672">
    <property type="entry name" value="BNACNNG10540D PROTEIN"/>
    <property type="match status" value="1"/>
</dbReference>
<dbReference type="InterPro" id="IPR006527">
    <property type="entry name" value="F-box-assoc_dom_typ1"/>
</dbReference>
<protein>
    <submittedName>
        <fullName evidence="2">(rape) hypothetical protein</fullName>
    </submittedName>
</protein>
<accession>A0A816VRA4</accession>
<gene>
    <name evidence="2" type="ORF">DARMORV10_A03P42240.1</name>
</gene>